<dbReference type="GO" id="GO:1900376">
    <property type="term" value="P:regulation of secondary metabolite biosynthetic process"/>
    <property type="evidence" value="ECO:0007669"/>
    <property type="project" value="TreeGrafter"/>
</dbReference>
<dbReference type="InterPro" id="IPR043135">
    <property type="entry name" value="Fur_C"/>
</dbReference>
<keyword evidence="12" id="KW-0408">Iron</keyword>
<sequence>MPTPARESEQRPRRRGTVRTRIVLDILESDDRFWTRQQLYDELRATGVPIASSTVYRILHKLDEMRQVETMLSEDGEMLYRLGKPEGHHHNLVCRRCGYAERFTLGAIDRHAHHLGHRFEYTDIECRFDIYGMCHTCRNTPEYH</sequence>
<dbReference type="PANTHER" id="PTHR33202:SF2">
    <property type="entry name" value="FERRIC UPTAKE REGULATION PROTEIN"/>
    <property type="match status" value="1"/>
</dbReference>
<comment type="subcellular location">
    <subcellularLocation>
        <location evidence="1">Cytoplasm</location>
    </subcellularLocation>
</comment>
<comment type="similarity">
    <text evidence="2">Belongs to the Fur family.</text>
</comment>
<organism evidence="13 14">
    <name type="scientific">Nocardia nova SH22a</name>
    <dbReference type="NCBI Taxonomy" id="1415166"/>
    <lineage>
        <taxon>Bacteria</taxon>
        <taxon>Bacillati</taxon>
        <taxon>Actinomycetota</taxon>
        <taxon>Actinomycetes</taxon>
        <taxon>Mycobacteriales</taxon>
        <taxon>Nocardiaceae</taxon>
        <taxon>Nocardia</taxon>
    </lineage>
</organism>
<evidence type="ECO:0000256" key="3">
    <source>
        <dbReference type="ARBA" id="ARBA00011738"/>
    </source>
</evidence>
<dbReference type="Pfam" id="PF01475">
    <property type="entry name" value="FUR"/>
    <property type="match status" value="1"/>
</dbReference>
<keyword evidence="8" id="KW-0805">Transcription regulation</keyword>
<evidence type="ECO:0000256" key="1">
    <source>
        <dbReference type="ARBA" id="ARBA00004496"/>
    </source>
</evidence>
<feature type="binding site" evidence="12">
    <location>
        <position position="88"/>
    </location>
    <ligand>
        <name>Fe cation</name>
        <dbReference type="ChEBI" id="CHEBI:24875"/>
    </ligand>
</feature>
<proteinExistence type="inferred from homology"/>
<dbReference type="Proteomes" id="UP000019150">
    <property type="component" value="Chromosome"/>
</dbReference>
<dbReference type="GO" id="GO:0045892">
    <property type="term" value="P:negative regulation of DNA-templated transcription"/>
    <property type="evidence" value="ECO:0007669"/>
    <property type="project" value="TreeGrafter"/>
</dbReference>
<dbReference type="GO" id="GO:0003700">
    <property type="term" value="F:DNA-binding transcription factor activity"/>
    <property type="evidence" value="ECO:0007669"/>
    <property type="project" value="InterPro"/>
</dbReference>
<feature type="binding site" evidence="11">
    <location>
        <position position="137"/>
    </location>
    <ligand>
        <name>Zn(2+)</name>
        <dbReference type="ChEBI" id="CHEBI:29105"/>
    </ligand>
</feature>
<dbReference type="Gene3D" id="3.30.1490.190">
    <property type="match status" value="1"/>
</dbReference>
<comment type="cofactor">
    <cofactor evidence="12">
        <name>Mn(2+)</name>
        <dbReference type="ChEBI" id="CHEBI:29035"/>
    </cofactor>
    <cofactor evidence="12">
        <name>Fe(2+)</name>
        <dbReference type="ChEBI" id="CHEBI:29033"/>
    </cofactor>
    <text evidence="12">Binds 1 Mn(2+) or Fe(2+) ion per subunit.</text>
</comment>
<keyword evidence="14" id="KW-1185">Reference proteome</keyword>
<dbReference type="STRING" id="1415166.NONO_c49270"/>
<protein>
    <submittedName>
        <fullName evidence="13">Ferric uptake regulator family protein</fullName>
    </submittedName>
</protein>
<feature type="binding site" evidence="11">
    <location>
        <position position="94"/>
    </location>
    <ligand>
        <name>Zn(2+)</name>
        <dbReference type="ChEBI" id="CHEBI:29105"/>
    </ligand>
</feature>
<evidence type="ECO:0000256" key="2">
    <source>
        <dbReference type="ARBA" id="ARBA00007957"/>
    </source>
</evidence>
<evidence type="ECO:0000256" key="6">
    <source>
        <dbReference type="ARBA" id="ARBA00022723"/>
    </source>
</evidence>
<keyword evidence="6 11" id="KW-0479">Metal-binding</keyword>
<dbReference type="GO" id="GO:0005829">
    <property type="term" value="C:cytosol"/>
    <property type="evidence" value="ECO:0007669"/>
    <property type="project" value="TreeGrafter"/>
</dbReference>
<dbReference type="InterPro" id="IPR036390">
    <property type="entry name" value="WH_DNA-bd_sf"/>
</dbReference>
<keyword evidence="9" id="KW-0238">DNA-binding</keyword>
<feature type="binding site" evidence="11">
    <location>
        <position position="134"/>
    </location>
    <ligand>
        <name>Zn(2+)</name>
        <dbReference type="ChEBI" id="CHEBI:29105"/>
    </ligand>
</feature>
<evidence type="ECO:0000256" key="11">
    <source>
        <dbReference type="PIRSR" id="PIRSR602481-1"/>
    </source>
</evidence>
<dbReference type="SUPFAM" id="SSF46785">
    <property type="entry name" value="Winged helix' DNA-binding domain"/>
    <property type="match status" value="1"/>
</dbReference>
<evidence type="ECO:0000256" key="5">
    <source>
        <dbReference type="ARBA" id="ARBA00022491"/>
    </source>
</evidence>
<evidence type="ECO:0000313" key="13">
    <source>
        <dbReference type="EMBL" id="AHH19711.1"/>
    </source>
</evidence>
<accession>W5TR36</accession>
<comment type="subunit">
    <text evidence="3">Homodimer.</text>
</comment>
<dbReference type="HOGENOM" id="CLU_096072_5_0_11"/>
<dbReference type="KEGG" id="nno:NONO_c49270"/>
<dbReference type="GO" id="GO:0008270">
    <property type="term" value="F:zinc ion binding"/>
    <property type="evidence" value="ECO:0007669"/>
    <property type="project" value="TreeGrafter"/>
</dbReference>
<dbReference type="PANTHER" id="PTHR33202">
    <property type="entry name" value="ZINC UPTAKE REGULATION PROTEIN"/>
    <property type="match status" value="1"/>
</dbReference>
<dbReference type="InterPro" id="IPR002481">
    <property type="entry name" value="FUR"/>
</dbReference>
<dbReference type="PATRIC" id="fig|1415166.3.peg.5082"/>
<gene>
    <name evidence="13" type="ORF">NONO_c49270</name>
</gene>
<name>W5TR36_9NOCA</name>
<keyword evidence="7 11" id="KW-0862">Zinc</keyword>
<feature type="binding site" evidence="11">
    <location>
        <position position="97"/>
    </location>
    <ligand>
        <name>Zn(2+)</name>
        <dbReference type="ChEBI" id="CHEBI:29105"/>
    </ligand>
</feature>
<dbReference type="Gene3D" id="1.10.10.10">
    <property type="entry name" value="Winged helix-like DNA-binding domain superfamily/Winged helix DNA-binding domain"/>
    <property type="match status" value="1"/>
</dbReference>
<dbReference type="InterPro" id="IPR036388">
    <property type="entry name" value="WH-like_DNA-bd_sf"/>
</dbReference>
<evidence type="ECO:0000256" key="7">
    <source>
        <dbReference type="ARBA" id="ARBA00022833"/>
    </source>
</evidence>
<dbReference type="GO" id="GO:0000976">
    <property type="term" value="F:transcription cis-regulatory region binding"/>
    <property type="evidence" value="ECO:0007669"/>
    <property type="project" value="TreeGrafter"/>
</dbReference>
<dbReference type="EMBL" id="CP006850">
    <property type="protein sequence ID" value="AHH19711.1"/>
    <property type="molecule type" value="Genomic_DNA"/>
</dbReference>
<evidence type="ECO:0000256" key="9">
    <source>
        <dbReference type="ARBA" id="ARBA00023125"/>
    </source>
</evidence>
<keyword evidence="10" id="KW-0804">Transcription</keyword>
<dbReference type="AlphaFoldDB" id="W5TR36"/>
<reference evidence="13 14" key="1">
    <citation type="journal article" date="2014" name="Appl. Environ. Microbiol.">
        <title>Insights into the Microbial Degradation of Rubber and Gutta-Percha by Analysis of the Complete Genome of Nocardia nova SH22a.</title>
        <authorList>
            <person name="Luo Q."/>
            <person name="Hiessl S."/>
            <person name="Poehlein A."/>
            <person name="Daniel R."/>
            <person name="Steinbuchel A."/>
        </authorList>
    </citation>
    <scope>NUCLEOTIDE SEQUENCE [LARGE SCALE GENOMIC DNA]</scope>
    <source>
        <strain evidence="13">SH22a</strain>
    </source>
</reference>
<keyword evidence="5" id="KW-0678">Repressor</keyword>
<comment type="cofactor">
    <cofactor evidence="11">
        <name>Zn(2+)</name>
        <dbReference type="ChEBI" id="CHEBI:29105"/>
    </cofactor>
    <text evidence="11">Binds 1 zinc ion per subunit.</text>
</comment>
<evidence type="ECO:0000313" key="14">
    <source>
        <dbReference type="Proteomes" id="UP000019150"/>
    </source>
</evidence>
<evidence type="ECO:0000256" key="12">
    <source>
        <dbReference type="PIRSR" id="PIRSR602481-2"/>
    </source>
</evidence>
<evidence type="ECO:0000256" key="4">
    <source>
        <dbReference type="ARBA" id="ARBA00022490"/>
    </source>
</evidence>
<keyword evidence="4" id="KW-0963">Cytoplasm</keyword>
<evidence type="ECO:0000256" key="10">
    <source>
        <dbReference type="ARBA" id="ARBA00023163"/>
    </source>
</evidence>
<dbReference type="eggNOG" id="COG0735">
    <property type="taxonomic scope" value="Bacteria"/>
</dbReference>
<evidence type="ECO:0000256" key="8">
    <source>
        <dbReference type="ARBA" id="ARBA00023015"/>
    </source>
</evidence>